<name>A0A1H9VRJ1_9SPHI</name>
<dbReference type="InterPro" id="IPR041700">
    <property type="entry name" value="OMP_b-brl_3"/>
</dbReference>
<evidence type="ECO:0000256" key="1">
    <source>
        <dbReference type="ARBA" id="ARBA00004442"/>
    </source>
</evidence>
<dbReference type="InterPro" id="IPR013783">
    <property type="entry name" value="Ig-like_fold"/>
</dbReference>
<organism evidence="5 6">
    <name type="scientific">Pedobacter rhizosphaerae</name>
    <dbReference type="NCBI Taxonomy" id="390241"/>
    <lineage>
        <taxon>Bacteria</taxon>
        <taxon>Pseudomonadati</taxon>
        <taxon>Bacteroidota</taxon>
        <taxon>Sphingobacteriia</taxon>
        <taxon>Sphingobacteriales</taxon>
        <taxon>Sphingobacteriaceae</taxon>
        <taxon>Pedobacter</taxon>
    </lineage>
</organism>
<dbReference type="OrthoDB" id="606851at2"/>
<evidence type="ECO:0000256" key="3">
    <source>
        <dbReference type="ARBA" id="ARBA00023237"/>
    </source>
</evidence>
<evidence type="ECO:0000313" key="5">
    <source>
        <dbReference type="EMBL" id="SES24285.1"/>
    </source>
</evidence>
<dbReference type="PANTHER" id="PTHR40980:SF4">
    <property type="entry name" value="TONB-DEPENDENT RECEPTOR-LIKE BETA-BARREL DOMAIN-CONTAINING PROTEIN"/>
    <property type="match status" value="1"/>
</dbReference>
<dbReference type="EMBL" id="FOGG01000048">
    <property type="protein sequence ID" value="SES24285.1"/>
    <property type="molecule type" value="Genomic_DNA"/>
</dbReference>
<dbReference type="Gene3D" id="2.170.130.10">
    <property type="entry name" value="TonB-dependent receptor, plug domain"/>
    <property type="match status" value="1"/>
</dbReference>
<dbReference type="Pfam" id="PF14905">
    <property type="entry name" value="OMP_b-brl_3"/>
    <property type="match status" value="1"/>
</dbReference>
<proteinExistence type="predicted"/>
<evidence type="ECO:0000313" key="6">
    <source>
        <dbReference type="Proteomes" id="UP000199572"/>
    </source>
</evidence>
<keyword evidence="2" id="KW-0472">Membrane</keyword>
<dbReference type="Gene3D" id="2.40.170.20">
    <property type="entry name" value="TonB-dependent receptor, beta-barrel domain"/>
    <property type="match status" value="1"/>
</dbReference>
<keyword evidence="6" id="KW-1185">Reference proteome</keyword>
<keyword evidence="3" id="KW-0998">Cell outer membrane</keyword>
<dbReference type="RefSeq" id="WP_090889185.1">
    <property type="nucleotide sequence ID" value="NZ_FOGG01000048.1"/>
</dbReference>
<dbReference type="InterPro" id="IPR036942">
    <property type="entry name" value="Beta-barrel_TonB_sf"/>
</dbReference>
<dbReference type="STRING" id="390241.SAMN04488023_1485"/>
<feature type="domain" description="Outer membrane protein beta-barrel" evidence="4">
    <location>
        <begin position="401"/>
        <end position="804"/>
    </location>
</feature>
<dbReference type="Pfam" id="PF13620">
    <property type="entry name" value="CarboxypepD_reg"/>
    <property type="match status" value="1"/>
</dbReference>
<comment type="subcellular location">
    <subcellularLocation>
        <location evidence="1">Cell outer membrane</location>
    </subcellularLocation>
</comment>
<keyword evidence="5" id="KW-0675">Receptor</keyword>
<dbReference type="SUPFAM" id="SSF49478">
    <property type="entry name" value="Cna protein B-type domain"/>
    <property type="match status" value="1"/>
</dbReference>
<dbReference type="SUPFAM" id="SSF56935">
    <property type="entry name" value="Porins"/>
    <property type="match status" value="1"/>
</dbReference>
<dbReference type="Proteomes" id="UP000199572">
    <property type="component" value="Unassembled WGS sequence"/>
</dbReference>
<evidence type="ECO:0000256" key="2">
    <source>
        <dbReference type="ARBA" id="ARBA00023136"/>
    </source>
</evidence>
<dbReference type="AlphaFoldDB" id="A0A1H9VRJ1"/>
<accession>A0A1H9VRJ1</accession>
<dbReference type="PANTHER" id="PTHR40980">
    <property type="entry name" value="PLUG DOMAIN-CONTAINING PROTEIN"/>
    <property type="match status" value="1"/>
</dbReference>
<protein>
    <submittedName>
        <fullName evidence="5">Outer membrane receptor proteins, mostly Fe transport</fullName>
    </submittedName>
</protein>
<reference evidence="5 6" key="1">
    <citation type="submission" date="2016-10" db="EMBL/GenBank/DDBJ databases">
        <authorList>
            <person name="de Groot N.N."/>
        </authorList>
    </citation>
    <scope>NUCLEOTIDE SEQUENCE [LARGE SCALE GENOMIC DNA]</scope>
    <source>
        <strain evidence="5 6">DSM 18610</strain>
    </source>
</reference>
<dbReference type="Gene3D" id="2.60.40.10">
    <property type="entry name" value="Immunoglobulins"/>
    <property type="match status" value="1"/>
</dbReference>
<evidence type="ECO:0000259" key="4">
    <source>
        <dbReference type="Pfam" id="PF14905"/>
    </source>
</evidence>
<sequence length="829" mass="92503">MIDTIQPTAGKTPAAGKLLPCVLLLFFYLMSYVPVFAQSETSVSGSVVMADGAPIEYASVALQDASGKGIKGTLTDSLGRFNFSGLPHGKYALKISSMGFVVHQSPDFDISAQRNKIHLGLLKLIEDAQTLNAVNISVQRKVIEQGLDKTVINIENSILADGNNALELLERAPGVKVDEDGKISLKGRAGVNIMINGKLTYLSPAELSVMLKGTNSSSVSKIEILSNPSSKYDASGNAGMINIVMKKNQAKGWNGSVSANGGAGRKARYGSGFNLNYRNDGVNVFGSYNYAFRGETEYLDFTRNFYDGGTIASLPNRVSDQHTKTNEPLNTHNFRLGLDWDINTTNILGFLVNGNIGKYLHNSKTGNLLRDQAGNLISELQTTNYDQQSWKNITYNLNYQHKFKKDGQTFSADADFASNSFTSNLNLDTYTLPSSTNPVGTTSNRKGYIPAKTDVYIAKADYTDLFGKHFKFETGLKSSLIYSDNNLVYQSLQNGNWVHDATSSNHFKYREQIHAGYVNVSEEFEKFSVQLGLRAEYTNTLGNQISTGSSLKRDYFQLFPNVVINKPLGEAHQLQLAYNKRIQRPDYSDLNPFRVFRDPLLYYEGNPYLKPELTQSLMFNYVFRGKYTASLNYSKTKDVITWITGQIDNINTTYESPQNLKNLINYGISFTGQTNYFKWWTATNFFNIFKNEYTGDGAIGDFSNSMVSYSFNSQNSFKAGKGYSLELNGYYNSKSVYGTAIEKGYYAISAAVQKMVLKDKGSIKLLANDIFQGSQYRHITQYQNIDMRSHINVDSRRVMLSFSYRFGNAFSARERKSSNADEQNRIKGN</sequence>
<dbReference type="InterPro" id="IPR037066">
    <property type="entry name" value="Plug_dom_sf"/>
</dbReference>
<gene>
    <name evidence="5" type="ORF">SAMN04488023_1485</name>
</gene>
<dbReference type="GO" id="GO:0009279">
    <property type="term" value="C:cell outer membrane"/>
    <property type="evidence" value="ECO:0007669"/>
    <property type="project" value="UniProtKB-SubCell"/>
</dbReference>